<dbReference type="EMBL" id="HBIP01007413">
    <property type="protein sequence ID" value="CAE0488858.1"/>
    <property type="molecule type" value="Transcribed_RNA"/>
</dbReference>
<evidence type="ECO:0000313" key="5">
    <source>
        <dbReference type="EMBL" id="CAE0488858.1"/>
    </source>
</evidence>
<feature type="compositionally biased region" description="Polar residues" evidence="4">
    <location>
        <begin position="98"/>
        <end position="111"/>
    </location>
</feature>
<keyword evidence="3" id="KW-0677">Repeat</keyword>
<dbReference type="InterPro" id="IPR003591">
    <property type="entry name" value="Leu-rich_rpt_typical-subtyp"/>
</dbReference>
<reference evidence="5" key="1">
    <citation type="submission" date="2021-01" db="EMBL/GenBank/DDBJ databases">
        <authorList>
            <person name="Corre E."/>
            <person name="Pelletier E."/>
            <person name="Niang G."/>
            <person name="Scheremetjew M."/>
            <person name="Finn R."/>
            <person name="Kale V."/>
            <person name="Holt S."/>
            <person name="Cochrane G."/>
            <person name="Meng A."/>
            <person name="Brown T."/>
            <person name="Cohen L."/>
        </authorList>
    </citation>
    <scope>NUCLEOTIDE SEQUENCE</scope>
    <source>
        <strain evidence="5">CCMP1320</strain>
    </source>
</reference>
<sequence>MHNSPFASETSGPEVETGSSINDALTDDALLHVLYMVAQDAVAPSQAKHFIWMRRTLPRVCSKWNELLRQTTCPVWRTLHVNVKREHLSATSKGAKRSVSSALSTGSSPPGASYLTDSNFPSLCTPGGLSPKSLGIQMLRAERVLQWMRPRGHACHTLYLDFSNINHDFDGRRFEVLLSLAPCVRTLHIVNMFGPGPSEFPEVFLSLQQLERLHIEGFPAQFLVTAAPYLKALPNLQHLHFKSDSPSCPTAIGPLPPSLQSLELEGMWIEEWPSNLPRAFSASDAASPTGRTRSGRSAALHNAHSTPLNSMGHSASLQQLQHISLHSCHFAPGLFAELMSTEGTPSLSFIWCTLVRLSLDDVPHIFPDIHPPPHHRISPGSPISVVKLHKVQPSLTSLTYVGCGLQMLRPEVTSCLQHLQHLNLSQSALGHPEAFPDEFRLLDRLTSLDLSECSLVVLHPNVAALPALQHINLENNALTGLPLQVAFAHSLRSAQLAHNRLPALPQCLLEDAKGLETLTVSSGESGQISPPC</sequence>
<accession>A0A7S3QP68</accession>
<dbReference type="SUPFAM" id="SSF52058">
    <property type="entry name" value="L domain-like"/>
    <property type="match status" value="1"/>
</dbReference>
<dbReference type="Gene3D" id="3.80.10.10">
    <property type="entry name" value="Ribonuclease Inhibitor"/>
    <property type="match status" value="2"/>
</dbReference>
<organism evidence="5">
    <name type="scientific">Dunaliella tertiolecta</name>
    <name type="common">Green alga</name>
    <dbReference type="NCBI Taxonomy" id="3047"/>
    <lineage>
        <taxon>Eukaryota</taxon>
        <taxon>Viridiplantae</taxon>
        <taxon>Chlorophyta</taxon>
        <taxon>core chlorophytes</taxon>
        <taxon>Chlorophyceae</taxon>
        <taxon>CS clade</taxon>
        <taxon>Chlamydomonadales</taxon>
        <taxon>Dunaliellaceae</taxon>
        <taxon>Dunaliella</taxon>
    </lineage>
</organism>
<dbReference type="PANTHER" id="PTHR47186">
    <property type="entry name" value="LEUCINE-RICH REPEAT-CONTAINING PROTEIN 57"/>
    <property type="match status" value="1"/>
</dbReference>
<evidence type="ECO:0000256" key="4">
    <source>
        <dbReference type="SAM" id="MobiDB-lite"/>
    </source>
</evidence>
<evidence type="ECO:0008006" key="6">
    <source>
        <dbReference type="Google" id="ProtNLM"/>
    </source>
</evidence>
<keyword evidence="2" id="KW-0433">Leucine-rich repeat</keyword>
<dbReference type="GO" id="GO:0005930">
    <property type="term" value="C:axoneme"/>
    <property type="evidence" value="ECO:0007669"/>
    <property type="project" value="UniProtKB-SubCell"/>
</dbReference>
<evidence type="ECO:0000256" key="1">
    <source>
        <dbReference type="ARBA" id="ARBA00004430"/>
    </source>
</evidence>
<feature type="region of interest" description="Disordered" evidence="4">
    <location>
        <begin position="280"/>
        <end position="305"/>
    </location>
</feature>
<dbReference type="AlphaFoldDB" id="A0A7S3QP68"/>
<feature type="region of interest" description="Disordered" evidence="4">
    <location>
        <begin position="1"/>
        <end position="20"/>
    </location>
</feature>
<protein>
    <recommendedName>
        <fullName evidence="6">F-box domain-containing protein</fullName>
    </recommendedName>
</protein>
<proteinExistence type="predicted"/>
<dbReference type="InterPro" id="IPR001611">
    <property type="entry name" value="Leu-rich_rpt"/>
</dbReference>
<feature type="region of interest" description="Disordered" evidence="4">
    <location>
        <begin position="90"/>
        <end position="111"/>
    </location>
</feature>
<dbReference type="InterPro" id="IPR032675">
    <property type="entry name" value="LRR_dom_sf"/>
</dbReference>
<name>A0A7S3QP68_DUNTE</name>
<evidence type="ECO:0000256" key="2">
    <source>
        <dbReference type="ARBA" id="ARBA00022614"/>
    </source>
</evidence>
<gene>
    <name evidence="5" type="ORF">DTER00134_LOCUS3928</name>
</gene>
<dbReference type="Pfam" id="PF13855">
    <property type="entry name" value="LRR_8"/>
    <property type="match status" value="1"/>
</dbReference>
<comment type="subcellular location">
    <subcellularLocation>
        <location evidence="1">Cytoplasm</location>
        <location evidence="1">Cytoskeleton</location>
        <location evidence="1">Cilium axoneme</location>
    </subcellularLocation>
</comment>
<evidence type="ECO:0000256" key="3">
    <source>
        <dbReference type="ARBA" id="ARBA00022737"/>
    </source>
</evidence>
<dbReference type="SMART" id="SM00369">
    <property type="entry name" value="LRR_TYP"/>
    <property type="match status" value="3"/>
</dbReference>